<feature type="compositionally biased region" description="Basic and acidic residues" evidence="1">
    <location>
        <begin position="166"/>
        <end position="218"/>
    </location>
</feature>
<dbReference type="InterPro" id="IPR039207">
    <property type="entry name" value="MMTAG2-like"/>
</dbReference>
<proteinExistence type="predicted"/>
<keyword evidence="4" id="KW-1185">Reference proteome</keyword>
<evidence type="ECO:0000313" key="4">
    <source>
        <dbReference type="Proteomes" id="UP001217754"/>
    </source>
</evidence>
<dbReference type="PANTHER" id="PTHR14580">
    <property type="entry name" value="MULTIPLE MYELOMA TUMOR-ASSOCIATED PROTEIN 2 FAMILY MEMBER"/>
    <property type="match status" value="1"/>
</dbReference>
<feature type="compositionally biased region" description="Basic and acidic residues" evidence="1">
    <location>
        <begin position="227"/>
        <end position="238"/>
    </location>
</feature>
<dbReference type="EMBL" id="CP119966">
    <property type="protein sequence ID" value="WFD41200.1"/>
    <property type="molecule type" value="Genomic_DNA"/>
</dbReference>
<dbReference type="PANTHER" id="PTHR14580:SF0">
    <property type="entry name" value="MULTIPLE MYELOMA TUMOR-ASSOCIATED PROTEIN 2"/>
    <property type="match status" value="1"/>
</dbReference>
<gene>
    <name evidence="3" type="ORF">MJAP1_004195</name>
</gene>
<dbReference type="Proteomes" id="UP001217754">
    <property type="component" value="Chromosome 9"/>
</dbReference>
<evidence type="ECO:0000259" key="2">
    <source>
        <dbReference type="Pfam" id="PF10159"/>
    </source>
</evidence>
<dbReference type="GeneID" id="85227846"/>
<protein>
    <recommendedName>
        <fullName evidence="2">Multiple myeloma tumor-associated protein 2-like N-terminal domain-containing protein</fullName>
    </recommendedName>
</protein>
<dbReference type="AlphaFoldDB" id="A0AAF0F1Q9"/>
<evidence type="ECO:0000313" key="3">
    <source>
        <dbReference type="EMBL" id="WFD41200.1"/>
    </source>
</evidence>
<feature type="region of interest" description="Disordered" evidence="1">
    <location>
        <begin position="86"/>
        <end position="238"/>
    </location>
</feature>
<name>A0AAF0F1Q9_9BASI</name>
<dbReference type="RefSeq" id="XP_060124097.1">
    <property type="nucleotide sequence ID" value="XM_060268114.1"/>
</dbReference>
<organism evidence="3 4">
    <name type="scientific">Malassezia japonica</name>
    <dbReference type="NCBI Taxonomy" id="223818"/>
    <lineage>
        <taxon>Eukaryota</taxon>
        <taxon>Fungi</taxon>
        <taxon>Dikarya</taxon>
        <taxon>Basidiomycota</taxon>
        <taxon>Ustilaginomycotina</taxon>
        <taxon>Malasseziomycetes</taxon>
        <taxon>Malasseziales</taxon>
        <taxon>Malasseziaceae</taxon>
        <taxon>Malassezia</taxon>
    </lineage>
</organism>
<accession>A0AAF0F1Q9</accession>
<evidence type="ECO:0000256" key="1">
    <source>
        <dbReference type="SAM" id="MobiDB-lite"/>
    </source>
</evidence>
<sequence length="238" mass="28053">MYESSGRGGTRGGQADFSWDVVREDKHRENYLGNSVAAPKGRWQQGRDIQWYNRDASVKDKEAAAEKRRKELLEVKQAEQDAMNEVLGGALSGAPSVGSALAEGSHDAPARTGANAAPIDPSKRRYPPPDAESREERKARHEERRARHEERRARHEERRARHGRHERREHYGERRDDRYRDDRYRDERHREDRDRDRDRGHRDHRDRRDRDHRYERRPPSPGVRPSEPTRERSPPVLE</sequence>
<dbReference type="Pfam" id="PF10159">
    <property type="entry name" value="MMtag"/>
    <property type="match status" value="1"/>
</dbReference>
<reference evidence="3" key="1">
    <citation type="submission" date="2023-03" db="EMBL/GenBank/DDBJ databases">
        <title>Mating type loci evolution in Malassezia.</title>
        <authorList>
            <person name="Coelho M.A."/>
        </authorList>
    </citation>
    <scope>NUCLEOTIDE SEQUENCE</scope>
    <source>
        <strain evidence="3">CBS 9431</strain>
    </source>
</reference>
<dbReference type="InterPro" id="IPR019315">
    <property type="entry name" value="MMTA2_N"/>
</dbReference>
<feature type="domain" description="Multiple myeloma tumor-associated protein 2-like N-terminal" evidence="2">
    <location>
        <begin position="9"/>
        <end position="88"/>
    </location>
</feature>
<feature type="compositionally biased region" description="Basic and acidic residues" evidence="1">
    <location>
        <begin position="131"/>
        <end position="159"/>
    </location>
</feature>